<feature type="region of interest" description="Disordered" evidence="19">
    <location>
        <begin position="1"/>
        <end position="24"/>
    </location>
</feature>
<feature type="binding site" evidence="16">
    <location>
        <position position="591"/>
    </location>
    <ligand>
        <name>ATP</name>
        <dbReference type="ChEBI" id="CHEBI:30616"/>
    </ligand>
</feature>
<feature type="binding site" evidence="17">
    <location>
        <position position="415"/>
    </location>
    <ligand>
        <name>Mg(2+)</name>
        <dbReference type="ChEBI" id="CHEBI:18420"/>
    </ligand>
</feature>
<keyword evidence="6 16" id="KW-0067">ATP-binding</keyword>
<keyword evidence="12" id="KW-0813">Transport</keyword>
<dbReference type="SFLD" id="SFLDF00027">
    <property type="entry name" value="p-type_atpase"/>
    <property type="match status" value="1"/>
</dbReference>
<dbReference type="InterPro" id="IPR032631">
    <property type="entry name" value="P-type_ATPase_N"/>
</dbReference>
<feature type="transmembrane region" description="Helical" evidence="18">
    <location>
        <begin position="349"/>
        <end position="369"/>
    </location>
</feature>
<feature type="transmembrane region" description="Helical" evidence="18">
    <location>
        <begin position="306"/>
        <end position="329"/>
    </location>
</feature>
<dbReference type="GO" id="GO:0140326">
    <property type="term" value="F:ATPase-coupled intramembrane lipid transporter activity"/>
    <property type="evidence" value="ECO:0007669"/>
    <property type="project" value="UniProtKB-EC"/>
</dbReference>
<dbReference type="SUPFAM" id="SSF81653">
    <property type="entry name" value="Calcium ATPase, transduction domain A"/>
    <property type="match status" value="1"/>
</dbReference>
<feature type="binding site" evidence="16">
    <location>
        <position position="415"/>
    </location>
    <ligand>
        <name>ATP</name>
        <dbReference type="ChEBI" id="CHEBI:30616"/>
    </ligand>
</feature>
<comment type="cofactor">
    <cofactor evidence="17">
        <name>Mg(2+)</name>
        <dbReference type="ChEBI" id="CHEBI:18420"/>
    </cofactor>
</comment>
<evidence type="ECO:0000256" key="16">
    <source>
        <dbReference type="PIRSR" id="PIRSR606539-2"/>
    </source>
</evidence>
<dbReference type="InterPro" id="IPR001757">
    <property type="entry name" value="P_typ_ATPase"/>
</dbReference>
<dbReference type="PANTHER" id="PTHR24092:SF150">
    <property type="entry name" value="PHOSPHOLIPID-TRANSPORTING ATPASE"/>
    <property type="match status" value="1"/>
</dbReference>
<keyword evidence="24" id="KW-1185">Reference proteome</keyword>
<dbReference type="InterPro" id="IPR018303">
    <property type="entry name" value="ATPase_P-typ_P_site"/>
</dbReference>
<evidence type="ECO:0000256" key="1">
    <source>
        <dbReference type="ARBA" id="ARBA00004141"/>
    </source>
</evidence>
<feature type="binding site" evidence="16">
    <location>
        <position position="414"/>
    </location>
    <ligand>
        <name>ATP</name>
        <dbReference type="ChEBI" id="CHEBI:30616"/>
    </ligand>
</feature>
<evidence type="ECO:0000256" key="17">
    <source>
        <dbReference type="PIRSR" id="PIRSR606539-3"/>
    </source>
</evidence>
<feature type="active site" description="4-aspartylphosphate intermediate" evidence="15">
    <location>
        <position position="413"/>
    </location>
</feature>
<keyword evidence="3 18" id="KW-0812">Transmembrane</keyword>
<gene>
    <name evidence="23" type="primary">Aste57867_20287</name>
    <name evidence="22" type="ORF">As57867_020221</name>
    <name evidence="23" type="ORF">ASTE57867_20287</name>
</gene>
<evidence type="ECO:0000256" key="7">
    <source>
        <dbReference type="ARBA" id="ARBA00022842"/>
    </source>
</evidence>
<comment type="similarity">
    <text evidence="2 18">Belongs to the cation transport ATPase (P-type) (TC 3.A.3) family. Type IV subfamily.</text>
</comment>
<feature type="binding site" evidence="16">
    <location>
        <position position="727"/>
    </location>
    <ligand>
        <name>ATP</name>
        <dbReference type="ChEBI" id="CHEBI:30616"/>
    </ligand>
</feature>
<dbReference type="GO" id="GO:0008554">
    <property type="term" value="F:P-type sodium transporter activity"/>
    <property type="evidence" value="ECO:0007669"/>
    <property type="project" value="UniProtKB-EC"/>
</dbReference>
<evidence type="ECO:0000313" key="24">
    <source>
        <dbReference type="Proteomes" id="UP000332933"/>
    </source>
</evidence>
<comment type="catalytic activity">
    <reaction evidence="13 18">
        <text>ATP + H2O + phospholipidSide 1 = ADP + phosphate + phospholipidSide 2.</text>
        <dbReference type="EC" id="7.6.2.1"/>
    </reaction>
</comment>
<evidence type="ECO:0000256" key="9">
    <source>
        <dbReference type="ARBA" id="ARBA00022989"/>
    </source>
</evidence>
<dbReference type="Gene3D" id="3.40.1110.10">
    <property type="entry name" value="Calcium-transporting ATPase, cytoplasmic domain N"/>
    <property type="match status" value="2"/>
</dbReference>
<dbReference type="Gene3D" id="1.20.1110.10">
    <property type="entry name" value="Calcium-transporting ATPase, transmembrane domain"/>
    <property type="match status" value="1"/>
</dbReference>
<evidence type="ECO:0000259" key="20">
    <source>
        <dbReference type="Pfam" id="PF16209"/>
    </source>
</evidence>
<feature type="transmembrane region" description="Helical" evidence="18">
    <location>
        <begin position="65"/>
        <end position="83"/>
    </location>
</feature>
<feature type="binding site" evidence="16">
    <location>
        <position position="728"/>
    </location>
    <ligand>
        <name>ATP</name>
        <dbReference type="ChEBI" id="CHEBI:30616"/>
    </ligand>
</feature>
<dbReference type="InterPro" id="IPR036412">
    <property type="entry name" value="HAD-like_sf"/>
</dbReference>
<keyword evidence="5 16" id="KW-0547">Nucleotide-binding</keyword>
<keyword evidence="7 17" id="KW-0460">Magnesium</keyword>
<dbReference type="SUPFAM" id="SSF81660">
    <property type="entry name" value="Metal cation-transporting ATPase, ATP-binding domain N"/>
    <property type="match status" value="1"/>
</dbReference>
<feature type="binding site" evidence="16">
    <location>
        <position position="865"/>
    </location>
    <ligand>
        <name>ATP</name>
        <dbReference type="ChEBI" id="CHEBI:30616"/>
    </ligand>
</feature>
<dbReference type="EMBL" id="VJMH01006770">
    <property type="protein sequence ID" value="KAF0688063.1"/>
    <property type="molecule type" value="Genomic_DNA"/>
</dbReference>
<feature type="binding site" evidence="16">
    <location>
        <position position="413"/>
    </location>
    <ligand>
        <name>ATP</name>
        <dbReference type="ChEBI" id="CHEBI:30616"/>
    </ligand>
</feature>
<feature type="region of interest" description="Disordered" evidence="19">
    <location>
        <begin position="457"/>
        <end position="478"/>
    </location>
</feature>
<evidence type="ECO:0000256" key="12">
    <source>
        <dbReference type="ARBA" id="ARBA00023201"/>
    </source>
</evidence>
<dbReference type="SFLD" id="SFLDG00002">
    <property type="entry name" value="C1.7:_P-type_atpase_like"/>
    <property type="match status" value="1"/>
</dbReference>
<evidence type="ECO:0000256" key="14">
    <source>
        <dbReference type="ARBA" id="ARBA00049499"/>
    </source>
</evidence>
<dbReference type="GO" id="GO:0005886">
    <property type="term" value="C:plasma membrane"/>
    <property type="evidence" value="ECO:0007669"/>
    <property type="project" value="TreeGrafter"/>
</dbReference>
<name>A0A485LJC1_9STRA</name>
<feature type="binding site" evidence="17">
    <location>
        <position position="413"/>
    </location>
    <ligand>
        <name>Mg(2+)</name>
        <dbReference type="ChEBI" id="CHEBI:18420"/>
    </ligand>
</feature>
<dbReference type="GO" id="GO:0016887">
    <property type="term" value="F:ATP hydrolysis activity"/>
    <property type="evidence" value="ECO:0007669"/>
    <property type="project" value="InterPro"/>
</dbReference>
<keyword evidence="11 18" id="KW-0472">Membrane</keyword>
<feature type="compositionally biased region" description="Polar residues" evidence="19">
    <location>
        <begin position="1224"/>
        <end position="1242"/>
    </location>
</feature>
<feature type="region of interest" description="Disordered" evidence="19">
    <location>
        <begin position="1223"/>
        <end position="1282"/>
    </location>
</feature>
<dbReference type="SFLD" id="SFLDS00003">
    <property type="entry name" value="Haloacid_Dehalogenase"/>
    <property type="match status" value="1"/>
</dbReference>
<dbReference type="SUPFAM" id="SSF56784">
    <property type="entry name" value="HAD-like"/>
    <property type="match status" value="1"/>
</dbReference>
<dbReference type="Pfam" id="PF16209">
    <property type="entry name" value="PhoLip_ATPase_N"/>
    <property type="match status" value="1"/>
</dbReference>
<evidence type="ECO:0000256" key="8">
    <source>
        <dbReference type="ARBA" id="ARBA00022967"/>
    </source>
</evidence>
<comment type="catalytic activity">
    <reaction evidence="14">
        <text>Na(+)(in) + ATP + H2O = Na(+)(out) + ADP + phosphate + H(+)</text>
        <dbReference type="Rhea" id="RHEA:14633"/>
        <dbReference type="ChEBI" id="CHEBI:15377"/>
        <dbReference type="ChEBI" id="CHEBI:15378"/>
        <dbReference type="ChEBI" id="CHEBI:29101"/>
        <dbReference type="ChEBI" id="CHEBI:30616"/>
        <dbReference type="ChEBI" id="CHEBI:43474"/>
        <dbReference type="ChEBI" id="CHEBI:456216"/>
        <dbReference type="EC" id="7.2.2.3"/>
    </reaction>
    <physiologicalReaction direction="left-to-right" evidence="14">
        <dbReference type="Rhea" id="RHEA:14634"/>
    </physiologicalReaction>
</comment>
<feature type="binding site" evidence="16">
    <location>
        <position position="839"/>
    </location>
    <ligand>
        <name>ATP</name>
        <dbReference type="ChEBI" id="CHEBI:30616"/>
    </ligand>
</feature>
<evidence type="ECO:0000256" key="11">
    <source>
        <dbReference type="ARBA" id="ARBA00023136"/>
    </source>
</evidence>
<dbReference type="InterPro" id="IPR006539">
    <property type="entry name" value="P-type_ATPase_IV"/>
</dbReference>
<evidence type="ECO:0000256" key="19">
    <source>
        <dbReference type="SAM" id="MobiDB-lite"/>
    </source>
</evidence>
<dbReference type="NCBIfam" id="TIGR01494">
    <property type="entry name" value="ATPase_P-type"/>
    <property type="match status" value="2"/>
</dbReference>
<dbReference type="NCBIfam" id="TIGR01652">
    <property type="entry name" value="ATPase-Plipid"/>
    <property type="match status" value="1"/>
</dbReference>
<evidence type="ECO:0000256" key="6">
    <source>
        <dbReference type="ARBA" id="ARBA00022840"/>
    </source>
</evidence>
<keyword evidence="4 17" id="KW-0479">Metal-binding</keyword>
<feature type="transmembrane region" description="Helical" evidence="18">
    <location>
        <begin position="951"/>
        <end position="970"/>
    </location>
</feature>
<comment type="subcellular location">
    <subcellularLocation>
        <location evidence="1 18">Membrane</location>
        <topology evidence="1 18">Multi-pass membrane protein</topology>
    </subcellularLocation>
</comment>
<dbReference type="Gene3D" id="2.70.150.10">
    <property type="entry name" value="Calcium-transporting ATPase, cytoplasmic transduction domain A"/>
    <property type="match status" value="2"/>
</dbReference>
<reference evidence="23 24" key="1">
    <citation type="submission" date="2019-03" db="EMBL/GenBank/DDBJ databases">
        <authorList>
            <person name="Gaulin E."/>
            <person name="Dumas B."/>
        </authorList>
    </citation>
    <scope>NUCLEOTIDE SEQUENCE [LARGE SCALE GENOMIC DNA]</scope>
    <source>
        <strain evidence="23">CBS 568.67</strain>
    </source>
</reference>
<feature type="compositionally biased region" description="Basic and acidic residues" evidence="19">
    <location>
        <begin position="9"/>
        <end position="24"/>
    </location>
</feature>
<feature type="binding site" evidence="16">
    <location>
        <position position="726"/>
    </location>
    <ligand>
        <name>ATP</name>
        <dbReference type="ChEBI" id="CHEBI:30616"/>
    </ligand>
</feature>
<feature type="transmembrane region" description="Helical" evidence="18">
    <location>
        <begin position="89"/>
        <end position="107"/>
    </location>
</feature>
<dbReference type="InterPro" id="IPR044492">
    <property type="entry name" value="P_typ_ATPase_HD_dom"/>
</dbReference>
<organism evidence="23 24">
    <name type="scientific">Aphanomyces stellatus</name>
    <dbReference type="NCBI Taxonomy" id="120398"/>
    <lineage>
        <taxon>Eukaryota</taxon>
        <taxon>Sar</taxon>
        <taxon>Stramenopiles</taxon>
        <taxon>Oomycota</taxon>
        <taxon>Saprolegniomycetes</taxon>
        <taxon>Saprolegniales</taxon>
        <taxon>Verrucalvaceae</taxon>
        <taxon>Aphanomyces</taxon>
    </lineage>
</organism>
<evidence type="ECO:0000256" key="2">
    <source>
        <dbReference type="ARBA" id="ARBA00008109"/>
    </source>
</evidence>
<evidence type="ECO:0000256" key="5">
    <source>
        <dbReference type="ARBA" id="ARBA00022741"/>
    </source>
</evidence>
<feature type="transmembrane region" description="Helical" evidence="18">
    <location>
        <begin position="1000"/>
        <end position="1022"/>
    </location>
</feature>
<dbReference type="OrthoDB" id="377733at2759"/>
<evidence type="ECO:0000256" key="10">
    <source>
        <dbReference type="ARBA" id="ARBA00023053"/>
    </source>
</evidence>
<dbReference type="GO" id="GO:0045332">
    <property type="term" value="P:phospholipid translocation"/>
    <property type="evidence" value="ECO:0007669"/>
    <property type="project" value="TreeGrafter"/>
</dbReference>
<reference evidence="22" key="2">
    <citation type="submission" date="2019-06" db="EMBL/GenBank/DDBJ databases">
        <title>Genomics analysis of Aphanomyces spp. identifies a new class of oomycete effector associated with host adaptation.</title>
        <authorList>
            <person name="Gaulin E."/>
        </authorList>
    </citation>
    <scope>NUCLEOTIDE SEQUENCE</scope>
    <source>
        <strain evidence="22">CBS 578.67</strain>
    </source>
</reference>
<accession>A0A485LJC1</accession>
<evidence type="ECO:0000256" key="15">
    <source>
        <dbReference type="PIRSR" id="PIRSR606539-1"/>
    </source>
</evidence>
<feature type="binding site" evidence="16">
    <location>
        <position position="546"/>
    </location>
    <ligand>
        <name>ATP</name>
        <dbReference type="ChEBI" id="CHEBI:30616"/>
    </ligand>
</feature>
<evidence type="ECO:0000313" key="22">
    <source>
        <dbReference type="EMBL" id="KAF0688063.1"/>
    </source>
</evidence>
<dbReference type="PANTHER" id="PTHR24092">
    <property type="entry name" value="PROBABLE PHOSPHOLIPID-TRANSPORTING ATPASE"/>
    <property type="match status" value="1"/>
</dbReference>
<feature type="domain" description="P-type ATPase N-terminal" evidence="20">
    <location>
        <begin position="25"/>
        <end position="94"/>
    </location>
</feature>
<feature type="domain" description="P-type ATPase C-terminal" evidence="21">
    <location>
        <begin position="887"/>
        <end position="1129"/>
    </location>
</feature>
<feature type="binding site" evidence="16">
    <location>
        <position position="646"/>
    </location>
    <ligand>
        <name>ATP</name>
        <dbReference type="ChEBI" id="CHEBI:30616"/>
    </ligand>
</feature>
<proteinExistence type="inferred from homology"/>
<feature type="binding site" evidence="16">
    <location>
        <position position="864"/>
    </location>
    <ligand>
        <name>ATP</name>
        <dbReference type="ChEBI" id="CHEBI:30616"/>
    </ligand>
</feature>
<evidence type="ECO:0000256" key="4">
    <source>
        <dbReference type="ARBA" id="ARBA00022723"/>
    </source>
</evidence>
<dbReference type="PROSITE" id="PS00154">
    <property type="entry name" value="ATPASE_E1_E2"/>
    <property type="match status" value="1"/>
</dbReference>
<sequence length="1282" mass="142799">MSSVYPRSKQGERRSSSNDEPTRLVHVNDEAKNIELRLRCKYTNNWVSTSKYTLLTFVPKTLFEFFRVIANMYFLFISIIQLASDWSPTNPYTTAGPLVIVLMVSMVKQAIEDKKRHDADGIQNNRICHVLTATGEIKDTLWQEVQVGDILLLRDKDELPADIFILATSEEEGRCFVETCNLDGETNLKRRTASEPVAKLIGFRALNDPVIDETQHKQSCVNFHGTIEHEQPNNRLYNFTGRVTAEKLTEPVPIGPTNIILRGCSIRSCSYVFGIVIFAGKESKLMQNARATPSKQSNVYKMVNRCIILIFATQALLCIISTVSFNAWVHHALKLNVKYLPFVKVDGTAFFTFLILYNNLVPISLYVSLDMVKVAQAKNISSDPEMTHEGFHAIARTSDLNEDLGQIEYIFSDKTGTLTQNIMEFRKCFIGGVVYGYGSTEIATAVAQMAAKRRESLGKPAAPSAPPTNLTSKDGGPVTDLKEAQIFEDKSIHFDDPRLIKDIATNGPNADRIREFLTLLSVCHTVIPETNVATGVTTYRASSPDEEALVKAARCLGYKLVTPAPLVEVEVTHKGGLPTMQRFTILNVNEFNSTRKRMSTVIQFDDGRIVVYCKGADNVILPRCQAHPLTGSMEDNLKAFASEGLRTLVLAKRELTPDAYEAWNKVYQAAATALVGRDESLDAAAEALEVEMEIVGATAIEDKLQVGVPNAIHSLAQAGIKIWVLTGDKEETAVNIGHACRLLNDGMQLLFINREDMGELTEQLDYLYNMEAIQTNYTNKTMADNIAIVCDGKALVHFFPSKLLSPEEKIQAKELRRKLLVVASVCKALIACRVSPAQKADIVNMVRYHSHNKPITLAIGDGANDVNMIQSAHVGIGICGQEGVQAVNASDYAIAQFRFLQRLLLVHGRSNYKRIAKVILYSFYKNMSLVIVLFLYNFYNGQSGTSLFESFVMAGWNFFLALPIIAIGIFDEDVSPDQAMAFPPLYLTGQRNEDLNIKYFCLWIGNAFYHAFISFWLPLYIVPSYVSQSLHVQGTTIYTGLLMAMNLKVIYETMSWTPFNIGFIIFSFLLFYFFLAVYPSVPALGNDMIGVPATMLSTGLYWLVFFLIPVACMLTDIALKYIFKNYRPTEADILRERGLMQKQQLKIIDMTVPGAAINMSQPRSAEEQQMDEKAGVKNLDMSGYTGYAFSAPDDKVATNNDPTTEKKTNVREIATMRVDHYNLTGETDASSEQRRGSLNASEGNKRLGSHAAMSSILGSLPMKEMLEEDSLTSVAPTELPPQ</sequence>
<feature type="transmembrane region" description="Helical" evidence="18">
    <location>
        <begin position="1059"/>
        <end position="1079"/>
    </location>
</feature>
<dbReference type="Proteomes" id="UP000332933">
    <property type="component" value="Unassembled WGS sequence"/>
</dbReference>
<dbReference type="Pfam" id="PF16212">
    <property type="entry name" value="PhoLip_ATPase_C"/>
    <property type="match status" value="1"/>
</dbReference>
<feature type="binding site" evidence="17">
    <location>
        <position position="861"/>
    </location>
    <ligand>
        <name>Mg(2+)</name>
        <dbReference type="ChEBI" id="CHEBI:18420"/>
    </ligand>
</feature>
<feature type="transmembrane region" description="Helical" evidence="18">
    <location>
        <begin position="918"/>
        <end position="939"/>
    </location>
</feature>
<evidence type="ECO:0000256" key="3">
    <source>
        <dbReference type="ARBA" id="ARBA00022692"/>
    </source>
</evidence>
<feature type="binding site" evidence="16">
    <location>
        <position position="833"/>
    </location>
    <ligand>
        <name>ATP</name>
        <dbReference type="ChEBI" id="CHEBI:30616"/>
    </ligand>
</feature>
<dbReference type="FunFam" id="3.40.50.1000:FF:000001">
    <property type="entry name" value="Phospholipid-transporting ATPase IC"/>
    <property type="match status" value="1"/>
</dbReference>
<evidence type="ECO:0000313" key="23">
    <source>
        <dbReference type="EMBL" id="VFT96977.1"/>
    </source>
</evidence>
<dbReference type="InterPro" id="IPR023298">
    <property type="entry name" value="ATPase_P-typ_TM_dom_sf"/>
</dbReference>
<dbReference type="InterPro" id="IPR032630">
    <property type="entry name" value="P_typ_ATPase_c"/>
</dbReference>
<keyword evidence="8 18" id="KW-1278">Translocase</keyword>
<evidence type="ECO:0000256" key="13">
    <source>
        <dbReference type="ARBA" id="ARBA00034036"/>
    </source>
</evidence>
<protein>
    <recommendedName>
        <fullName evidence="18">Phospholipid-transporting ATPase</fullName>
        <ecNumber evidence="18">7.6.2.1</ecNumber>
    </recommendedName>
</protein>
<feature type="transmembrane region" description="Helical" evidence="18">
    <location>
        <begin position="1028"/>
        <end position="1047"/>
    </location>
</feature>
<dbReference type="SUPFAM" id="SSF81665">
    <property type="entry name" value="Calcium ATPase, transmembrane domain M"/>
    <property type="match status" value="1"/>
</dbReference>
<dbReference type="GO" id="GO:0005524">
    <property type="term" value="F:ATP binding"/>
    <property type="evidence" value="ECO:0007669"/>
    <property type="project" value="UniProtKB-UniRule"/>
</dbReference>
<dbReference type="PRINTS" id="PR00119">
    <property type="entry name" value="CATATPASE"/>
</dbReference>
<dbReference type="EC" id="7.6.2.1" evidence="18"/>
<dbReference type="Pfam" id="PF13246">
    <property type="entry name" value="Cation_ATPase"/>
    <property type="match status" value="1"/>
</dbReference>
<dbReference type="Gene3D" id="3.40.50.1000">
    <property type="entry name" value="HAD superfamily/HAD-like"/>
    <property type="match status" value="2"/>
</dbReference>
<feature type="transmembrane region" description="Helical" evidence="18">
    <location>
        <begin position="1099"/>
        <end position="1119"/>
    </location>
</feature>
<dbReference type="InterPro" id="IPR023214">
    <property type="entry name" value="HAD_sf"/>
</dbReference>
<feature type="binding site" evidence="16">
    <location>
        <position position="614"/>
    </location>
    <ligand>
        <name>ATP</name>
        <dbReference type="ChEBI" id="CHEBI:30616"/>
    </ligand>
</feature>
<dbReference type="InterPro" id="IPR008250">
    <property type="entry name" value="ATPase_P-typ_transduc_dom_A_sf"/>
</dbReference>
<keyword evidence="12" id="KW-0406">Ion transport</keyword>
<dbReference type="EMBL" id="CAADRA010006793">
    <property type="protein sequence ID" value="VFT96977.1"/>
    <property type="molecule type" value="Genomic_DNA"/>
</dbReference>
<evidence type="ECO:0000256" key="18">
    <source>
        <dbReference type="RuleBase" id="RU362033"/>
    </source>
</evidence>
<keyword evidence="12" id="KW-0739">Sodium transport</keyword>
<keyword evidence="9 18" id="KW-1133">Transmembrane helix</keyword>
<dbReference type="GO" id="GO:0000287">
    <property type="term" value="F:magnesium ion binding"/>
    <property type="evidence" value="ECO:0007669"/>
    <property type="project" value="UniProtKB-UniRule"/>
</dbReference>
<dbReference type="FunFam" id="3.40.1110.10:FF:000110">
    <property type="entry name" value="Phospholipid-transporting ATPase"/>
    <property type="match status" value="1"/>
</dbReference>
<dbReference type="InterPro" id="IPR023299">
    <property type="entry name" value="ATPase_P-typ_cyto_dom_N"/>
</dbReference>
<dbReference type="FunFam" id="3.40.50.1000:FF:000014">
    <property type="entry name" value="Phospholipid-transporting ATPase"/>
    <property type="match status" value="1"/>
</dbReference>
<keyword evidence="10" id="KW-0915">Sodium</keyword>
<feature type="binding site" evidence="17">
    <location>
        <position position="865"/>
    </location>
    <ligand>
        <name>Mg(2+)</name>
        <dbReference type="ChEBI" id="CHEBI:18420"/>
    </ligand>
</feature>
<evidence type="ECO:0000259" key="21">
    <source>
        <dbReference type="Pfam" id="PF16212"/>
    </source>
</evidence>